<keyword evidence="1" id="KW-0812">Transmembrane</keyword>
<organism evidence="2 3">
    <name type="scientific">Burkholderia pseudomallei 1710a</name>
    <dbReference type="NCBI Taxonomy" id="320371"/>
    <lineage>
        <taxon>Bacteria</taxon>
        <taxon>Pseudomonadati</taxon>
        <taxon>Pseudomonadota</taxon>
        <taxon>Betaproteobacteria</taxon>
        <taxon>Burkholderiales</taxon>
        <taxon>Burkholderiaceae</taxon>
        <taxon>Burkholderia</taxon>
        <taxon>pseudomallei group</taxon>
    </lineage>
</organism>
<gene>
    <name evidence="2" type="ORF">BURPS1710A_A2673</name>
</gene>
<dbReference type="EMBL" id="CM000833">
    <property type="protein sequence ID" value="EET03175.1"/>
    <property type="molecule type" value="Genomic_DNA"/>
</dbReference>
<evidence type="ECO:0000256" key="1">
    <source>
        <dbReference type="SAM" id="Phobius"/>
    </source>
</evidence>
<keyword evidence="1" id="KW-0472">Membrane</keyword>
<reference evidence="2 3" key="2">
    <citation type="submission" date="2009-05" db="EMBL/GenBank/DDBJ databases">
        <authorList>
            <person name="Harkins D.M."/>
            <person name="DeShazer D."/>
            <person name="Woods D.E."/>
            <person name="Brinkac L.M."/>
            <person name="Brown K.A."/>
            <person name="Hung G.C."/>
            <person name="Tuanyok A."/>
            <person name="Zhang B."/>
            <person name="Nierman W.C."/>
        </authorList>
    </citation>
    <scope>NUCLEOTIDE SEQUENCE [LARGE SCALE GENOMIC DNA]</scope>
    <source>
        <strain evidence="2 3">1710a</strain>
    </source>
</reference>
<dbReference type="HOGENOM" id="CLU_2551793_0_0_4"/>
<evidence type="ECO:0000313" key="3">
    <source>
        <dbReference type="Proteomes" id="UP000001812"/>
    </source>
</evidence>
<dbReference type="Proteomes" id="UP000001812">
    <property type="component" value="Chromosome II"/>
</dbReference>
<proteinExistence type="predicted"/>
<sequence length="84" mass="9183">MKMLLSIDRLRCGRTRRRCGPPSTARAAMRLDAMRLDATQRDSAQPNAIARGMRRRSERRVIAAPTAIAALIAVSAARAAALRP</sequence>
<feature type="transmembrane region" description="Helical" evidence="1">
    <location>
        <begin position="61"/>
        <end position="81"/>
    </location>
</feature>
<protein>
    <submittedName>
        <fullName evidence="2">Uncharacterized protein</fullName>
    </submittedName>
</protein>
<name>A0A0E1VQL4_BURPE</name>
<keyword evidence="1" id="KW-1133">Transmembrane helix</keyword>
<dbReference type="AlphaFoldDB" id="A0A0E1VQL4"/>
<accession>A0A0E1VQL4</accession>
<evidence type="ECO:0000313" key="2">
    <source>
        <dbReference type="EMBL" id="EET03175.1"/>
    </source>
</evidence>
<reference evidence="3" key="1">
    <citation type="submission" date="2007-08" db="EMBL/GenBank/DDBJ databases">
        <title>Annotation of Burkholderia pseudomallei 1710a.</title>
        <authorList>
            <person name="Harkins D.M."/>
            <person name="DeShazer D."/>
            <person name="Woods D.E."/>
            <person name="Brinkac L.M."/>
            <person name="Brown K.A."/>
            <person name="Hung G.C."/>
            <person name="Tuanyok A."/>
            <person name="Zhang B."/>
            <person name="Nierman W.C."/>
        </authorList>
    </citation>
    <scope>NUCLEOTIDE SEQUENCE [LARGE SCALE GENOMIC DNA]</scope>
    <source>
        <strain evidence="3">1710a</strain>
    </source>
</reference>